<keyword evidence="3" id="KW-1185">Reference proteome</keyword>
<organism evidence="2 3">
    <name type="scientific">Rhynocoris fuscipes</name>
    <dbReference type="NCBI Taxonomy" id="488301"/>
    <lineage>
        <taxon>Eukaryota</taxon>
        <taxon>Metazoa</taxon>
        <taxon>Ecdysozoa</taxon>
        <taxon>Arthropoda</taxon>
        <taxon>Hexapoda</taxon>
        <taxon>Insecta</taxon>
        <taxon>Pterygota</taxon>
        <taxon>Neoptera</taxon>
        <taxon>Paraneoptera</taxon>
        <taxon>Hemiptera</taxon>
        <taxon>Heteroptera</taxon>
        <taxon>Panheteroptera</taxon>
        <taxon>Cimicomorpha</taxon>
        <taxon>Reduviidae</taxon>
        <taxon>Harpactorinae</taxon>
        <taxon>Harpactorini</taxon>
        <taxon>Rhynocoris</taxon>
    </lineage>
</organism>
<keyword evidence="1" id="KW-0732">Signal</keyword>
<comment type="caution">
    <text evidence="2">The sequence shown here is derived from an EMBL/GenBank/DDBJ whole genome shotgun (WGS) entry which is preliminary data.</text>
</comment>
<dbReference type="Proteomes" id="UP001461498">
    <property type="component" value="Unassembled WGS sequence"/>
</dbReference>
<accession>A0AAW1D715</accession>
<dbReference type="AlphaFoldDB" id="A0AAW1D715"/>
<feature type="signal peptide" evidence="1">
    <location>
        <begin position="1"/>
        <end position="17"/>
    </location>
</feature>
<gene>
    <name evidence="2" type="ORF">O3M35_009825</name>
</gene>
<name>A0AAW1D715_9HEMI</name>
<evidence type="ECO:0000313" key="2">
    <source>
        <dbReference type="EMBL" id="KAK9505853.1"/>
    </source>
</evidence>
<evidence type="ECO:0000313" key="3">
    <source>
        <dbReference type="Proteomes" id="UP001461498"/>
    </source>
</evidence>
<sequence length="356" mass="37482">MILYLYTVLLFITVSQCRVIVFDNDCIKRCVEELQMSNRKAKIICIVDCNQLEGSPQIAEDTDIESKIKSTARIPSFLRDVLNSLITLSKGFDDNFDENILTFSESDKINLHDIIRRKFIKKRDAEFRAKFCGKSRSESVSGFLLDRSGLKGNLNSRIGYEGMGSGNANFSGGPVKLQGGFNGNIGGASKLGLSGNLGGPKIVDVKGNWAHVGQTNVSGKGTAKVYDISVGGAGGKLSSNYSNEGIMAGGLLKGGLVGVEYNAKNVASLYGIGGAGAGHPIIGTAAGIVGEGAGNSVELVQGGLGLVYGNNGLGISSKSNTQSHLSGILDMKGGVGSYDKYGRGNQYFWGKILGDI</sequence>
<dbReference type="EMBL" id="JAPXFL010000006">
    <property type="protein sequence ID" value="KAK9505853.1"/>
    <property type="molecule type" value="Genomic_DNA"/>
</dbReference>
<reference evidence="2 3" key="1">
    <citation type="submission" date="2022-12" db="EMBL/GenBank/DDBJ databases">
        <title>Chromosome-level genome assembly of true bugs.</title>
        <authorList>
            <person name="Ma L."/>
            <person name="Li H."/>
        </authorList>
    </citation>
    <scope>NUCLEOTIDE SEQUENCE [LARGE SCALE GENOMIC DNA]</scope>
    <source>
        <strain evidence="2">Lab_2022b</strain>
    </source>
</reference>
<feature type="chain" id="PRO_5043643065" evidence="1">
    <location>
        <begin position="18"/>
        <end position="356"/>
    </location>
</feature>
<proteinExistence type="predicted"/>
<protein>
    <submittedName>
        <fullName evidence="2">Uncharacterized protein</fullName>
    </submittedName>
</protein>
<evidence type="ECO:0000256" key="1">
    <source>
        <dbReference type="SAM" id="SignalP"/>
    </source>
</evidence>